<name>A0A5B8S267_9SPHN</name>
<sequence length="357" mass="39870">MTDESADKAFEFHGTWQEYAPIAFTNLLLTIVTLGIYRFWATARTRRYLWSRTRFIDDRFEWAGTGMELFKGAVMVFLLIGLPLIGFNFLIQRLVLNGDALTAGVLGVGFFILVYWLVGVARFRALRYRLARTYWRGIRGGSDDPGMGYGVSYMWKNFVGTIALGLLIPWSMVSLWNERWRAMSFGPYKFEAAGRVEGLMGRFLLCYAAPFLAMIAAVVVVVPIAMAGGATSGAGGIGSFMAGLVAVFGFYFIFGLVVLAYYAKFFRQMVEATSLHTLSFGFTASTRDWLKLFLGDVALVVLTLGIGTIFLAYRHWSFGVRHLHAFGYVEVDHLTQSTTKELREGEGLLDAFDMGAI</sequence>
<feature type="transmembrane region" description="Helical" evidence="1">
    <location>
        <begin position="207"/>
        <end position="228"/>
    </location>
</feature>
<dbReference type="AlphaFoldDB" id="A0A5B8S267"/>
<accession>A0A5B8S267</accession>
<feature type="transmembrane region" description="Helical" evidence="1">
    <location>
        <begin position="292"/>
        <end position="313"/>
    </location>
</feature>
<dbReference type="RefSeq" id="WP_147089547.1">
    <property type="nucleotide sequence ID" value="NZ_BAABJD010000001.1"/>
</dbReference>
<keyword evidence="1" id="KW-0472">Membrane</keyword>
<dbReference type="KEGG" id="ngf:FRF71_05135"/>
<evidence type="ECO:0000256" key="1">
    <source>
        <dbReference type="SAM" id="Phobius"/>
    </source>
</evidence>
<dbReference type="EMBL" id="CP042345">
    <property type="protein sequence ID" value="QEA15569.1"/>
    <property type="molecule type" value="Genomic_DNA"/>
</dbReference>
<organism evidence="2 3">
    <name type="scientific">Novosphingobium ginsenosidimutans</name>
    <dbReference type="NCBI Taxonomy" id="1176536"/>
    <lineage>
        <taxon>Bacteria</taxon>
        <taxon>Pseudomonadati</taxon>
        <taxon>Pseudomonadota</taxon>
        <taxon>Alphaproteobacteria</taxon>
        <taxon>Sphingomonadales</taxon>
        <taxon>Sphingomonadaceae</taxon>
        <taxon>Novosphingobium</taxon>
    </lineage>
</organism>
<feature type="transmembrane region" description="Helical" evidence="1">
    <location>
        <begin position="69"/>
        <end position="91"/>
    </location>
</feature>
<reference evidence="2 3" key="1">
    <citation type="journal article" date="2013" name="J. Microbiol. Biotechnol.">
        <title>Novosphingobium ginsenosidimutans sp. nov., with the ability to convert ginsenoside.</title>
        <authorList>
            <person name="Kim J.K."/>
            <person name="He D."/>
            <person name="Liu Q.M."/>
            <person name="Park H.Y."/>
            <person name="Jung M.S."/>
            <person name="Yoon M.H."/>
            <person name="Kim S.C."/>
            <person name="Im W.T."/>
        </authorList>
    </citation>
    <scope>NUCLEOTIDE SEQUENCE [LARGE SCALE GENOMIC DNA]</scope>
    <source>
        <strain evidence="2 3">FW-6</strain>
    </source>
</reference>
<dbReference type="OrthoDB" id="7462354at2"/>
<protein>
    <submittedName>
        <fullName evidence="2">DUF898 domain-containing protein</fullName>
    </submittedName>
</protein>
<feature type="transmembrane region" description="Helical" evidence="1">
    <location>
        <begin position="103"/>
        <end position="123"/>
    </location>
</feature>
<feature type="transmembrane region" description="Helical" evidence="1">
    <location>
        <begin position="240"/>
        <end position="263"/>
    </location>
</feature>
<keyword evidence="3" id="KW-1185">Reference proteome</keyword>
<gene>
    <name evidence="2" type="ORF">FRF71_05135</name>
</gene>
<evidence type="ECO:0000313" key="3">
    <source>
        <dbReference type="Proteomes" id="UP000321172"/>
    </source>
</evidence>
<proteinExistence type="predicted"/>
<dbReference type="Pfam" id="PF05987">
    <property type="entry name" value="DUF898"/>
    <property type="match status" value="1"/>
</dbReference>
<keyword evidence="1" id="KW-1133">Transmembrane helix</keyword>
<keyword evidence="1" id="KW-0812">Transmembrane</keyword>
<evidence type="ECO:0000313" key="2">
    <source>
        <dbReference type="EMBL" id="QEA15569.1"/>
    </source>
</evidence>
<feature type="transmembrane region" description="Helical" evidence="1">
    <location>
        <begin position="20"/>
        <end position="40"/>
    </location>
</feature>
<dbReference type="Proteomes" id="UP000321172">
    <property type="component" value="Chromosome"/>
</dbReference>
<dbReference type="InterPro" id="IPR010295">
    <property type="entry name" value="DUF898"/>
</dbReference>